<name>A0A015LKW9_RHIIW</name>
<evidence type="ECO:0000256" key="1">
    <source>
        <dbReference type="ARBA" id="ARBA00002307"/>
    </source>
</evidence>
<dbReference type="EMBL" id="JEMT01014748">
    <property type="protein sequence ID" value="EXX73326.1"/>
    <property type="molecule type" value="Genomic_DNA"/>
</dbReference>
<keyword evidence="5" id="KW-0688">Ribosomal frameshifting</keyword>
<reference evidence="6 7" key="1">
    <citation type="submission" date="2014-02" db="EMBL/GenBank/DDBJ databases">
        <title>Single nucleus genome sequencing reveals high similarity among nuclei of an endomycorrhizal fungus.</title>
        <authorList>
            <person name="Lin K."/>
            <person name="Geurts R."/>
            <person name="Zhang Z."/>
            <person name="Limpens E."/>
            <person name="Saunders D.G."/>
            <person name="Mu D."/>
            <person name="Pang E."/>
            <person name="Cao H."/>
            <person name="Cha H."/>
            <person name="Lin T."/>
            <person name="Zhou Q."/>
            <person name="Shang Y."/>
            <person name="Li Y."/>
            <person name="Ivanov S."/>
            <person name="Sharma T."/>
            <person name="Velzen R.V."/>
            <person name="Ruijter N.D."/>
            <person name="Aanen D.K."/>
            <person name="Win J."/>
            <person name="Kamoun S."/>
            <person name="Bisseling T."/>
            <person name="Huang S."/>
        </authorList>
    </citation>
    <scope>NUCLEOTIDE SEQUENCE [LARGE SCALE GENOMIC DNA]</scope>
    <source>
        <strain evidence="7">DAOM197198w</strain>
    </source>
</reference>
<dbReference type="OrthoDB" id="5959761at2759"/>
<gene>
    <name evidence="6" type="ORF">RirG_061300</name>
</gene>
<protein>
    <recommendedName>
        <fullName evidence="4">Ornithine decarboxylase antizyme</fullName>
    </recommendedName>
</protein>
<evidence type="ECO:0000256" key="3">
    <source>
        <dbReference type="ARBA" id="ARBA00011486"/>
    </source>
</evidence>
<accession>A0A015LKW9</accession>
<evidence type="ECO:0000256" key="4">
    <source>
        <dbReference type="ARBA" id="ARBA00017712"/>
    </source>
</evidence>
<comment type="similarity">
    <text evidence="2">Belongs to the ODC antizyme family.</text>
</comment>
<dbReference type="PANTHER" id="PTHR10279">
    <property type="entry name" value="ORNITHINE DECARBOXYLASE ANTIZYME"/>
    <property type="match status" value="1"/>
</dbReference>
<keyword evidence="7" id="KW-1185">Reference proteome</keyword>
<dbReference type="GO" id="GO:0005634">
    <property type="term" value="C:nucleus"/>
    <property type="evidence" value="ECO:0007669"/>
    <property type="project" value="TreeGrafter"/>
</dbReference>
<dbReference type="InterPro" id="IPR016181">
    <property type="entry name" value="Acyl_CoA_acyltransferase"/>
</dbReference>
<evidence type="ECO:0000313" key="6">
    <source>
        <dbReference type="EMBL" id="EXX73326.1"/>
    </source>
</evidence>
<dbReference type="PANTHER" id="PTHR10279:SF10">
    <property type="entry name" value="ORNITHINE DECARBOXYLASE ANTIZYME"/>
    <property type="match status" value="1"/>
</dbReference>
<dbReference type="Gene3D" id="3.40.630.60">
    <property type="match status" value="1"/>
</dbReference>
<evidence type="ECO:0000313" key="7">
    <source>
        <dbReference type="Proteomes" id="UP000022910"/>
    </source>
</evidence>
<organism evidence="6 7">
    <name type="scientific">Rhizophagus irregularis (strain DAOM 197198w)</name>
    <name type="common">Glomus intraradices</name>
    <dbReference type="NCBI Taxonomy" id="1432141"/>
    <lineage>
        <taxon>Eukaryota</taxon>
        <taxon>Fungi</taxon>
        <taxon>Fungi incertae sedis</taxon>
        <taxon>Mucoromycota</taxon>
        <taxon>Glomeromycotina</taxon>
        <taxon>Glomeromycetes</taxon>
        <taxon>Glomerales</taxon>
        <taxon>Glomeraceae</taxon>
        <taxon>Rhizophagus</taxon>
    </lineage>
</organism>
<dbReference type="HOGENOM" id="CLU_116855_0_0_1"/>
<dbReference type="Pfam" id="PF02100">
    <property type="entry name" value="ODC_AZ"/>
    <property type="match status" value="1"/>
</dbReference>
<dbReference type="InterPro" id="IPR038581">
    <property type="entry name" value="ODC_AZ_sf"/>
</dbReference>
<dbReference type="GO" id="GO:0075523">
    <property type="term" value="P:viral translational frameshifting"/>
    <property type="evidence" value="ECO:0007669"/>
    <property type="project" value="UniProtKB-KW"/>
</dbReference>
<evidence type="ECO:0000256" key="5">
    <source>
        <dbReference type="ARBA" id="ARBA00022758"/>
    </source>
</evidence>
<sequence length="203" mass="23277">MSNIGIQLKNLALRKSQPVLPKELLAICFYHDGATKYYYSTLGKKTGWRSYDNTMKMLSRPLNPSIQDTTPDFLLNPSNPSRNLRNLEGIFRHPIKIDRELRELIIIPEKDTTPTWSGIIKNNTLFLRVSSLEYDSLKESIVAVIELAEELLKCDTLVICLDRNDKNSSLSTLIRSFFYFGFELVPPGTYNHSNEFILVGMEL</sequence>
<proteinExistence type="inferred from homology"/>
<comment type="caution">
    <text evidence="6">The sequence shown here is derived from an EMBL/GenBank/DDBJ whole genome shotgun (WGS) entry which is preliminary data.</text>
</comment>
<dbReference type="SUPFAM" id="SSF55729">
    <property type="entry name" value="Acyl-CoA N-acyltransferases (Nat)"/>
    <property type="match status" value="1"/>
</dbReference>
<dbReference type="GO" id="GO:0045732">
    <property type="term" value="P:positive regulation of protein catabolic process"/>
    <property type="evidence" value="ECO:0007669"/>
    <property type="project" value="TreeGrafter"/>
</dbReference>
<dbReference type="Proteomes" id="UP000022910">
    <property type="component" value="Unassembled WGS sequence"/>
</dbReference>
<comment type="subunit">
    <text evidence="3">Interacts with ODC and thereby sterically blocks ODC homodimerization.</text>
</comment>
<dbReference type="AlphaFoldDB" id="A0A015LKW9"/>
<comment type="function">
    <text evidence="1">Ornithine decarboxylase (ODC) antizyme protein that negatively regulates ODC activity and intracellular polyamine biosynthesis in response to increased intracellular polyamine levels. Binds to ODC monomers, inhibiting the assembly of the functional ODC homodimer, and targets the monomers for ubiquitin-independent proteolytic destruction by the 26S proteasome.</text>
</comment>
<dbReference type="GO" id="GO:0008073">
    <property type="term" value="F:ornithine decarboxylase inhibitor activity"/>
    <property type="evidence" value="ECO:0007669"/>
    <property type="project" value="InterPro"/>
</dbReference>
<dbReference type="STRING" id="1432141.A0A015LKW9"/>
<evidence type="ECO:0000256" key="2">
    <source>
        <dbReference type="ARBA" id="ARBA00008796"/>
    </source>
</evidence>
<dbReference type="InterPro" id="IPR002993">
    <property type="entry name" value="ODC_AZ"/>
</dbReference>
<dbReference type="GO" id="GO:0005737">
    <property type="term" value="C:cytoplasm"/>
    <property type="evidence" value="ECO:0007669"/>
    <property type="project" value="TreeGrafter"/>
</dbReference>